<comment type="similarity">
    <text evidence="2 7">Belongs to the ExbD/TolR family.</text>
</comment>
<keyword evidence="7" id="KW-0653">Protein transport</keyword>
<keyword evidence="3" id="KW-1003">Cell membrane</keyword>
<proteinExistence type="inferred from homology"/>
<comment type="caution">
    <text evidence="9">The sequence shown here is derived from an EMBL/GenBank/DDBJ whole genome shotgun (WGS) entry which is preliminary data.</text>
</comment>
<dbReference type="GO" id="GO:0022857">
    <property type="term" value="F:transmembrane transporter activity"/>
    <property type="evidence" value="ECO:0007669"/>
    <property type="project" value="InterPro"/>
</dbReference>
<evidence type="ECO:0000256" key="6">
    <source>
        <dbReference type="ARBA" id="ARBA00023136"/>
    </source>
</evidence>
<keyword evidence="6 8" id="KW-0472">Membrane</keyword>
<evidence type="ECO:0000313" key="9">
    <source>
        <dbReference type="EMBL" id="PLC53561.1"/>
    </source>
</evidence>
<dbReference type="RefSeq" id="WP_102070284.1">
    <property type="nucleotide sequence ID" value="NZ_PDNV01000007.1"/>
</dbReference>
<evidence type="ECO:0000256" key="8">
    <source>
        <dbReference type="SAM" id="Phobius"/>
    </source>
</evidence>
<evidence type="ECO:0000256" key="3">
    <source>
        <dbReference type="ARBA" id="ARBA00022475"/>
    </source>
</evidence>
<dbReference type="GO" id="GO:0005886">
    <property type="term" value="C:plasma membrane"/>
    <property type="evidence" value="ECO:0007669"/>
    <property type="project" value="UniProtKB-SubCell"/>
</dbReference>
<protein>
    <submittedName>
        <fullName evidence="9">Biopolymer transporter ExbD</fullName>
    </submittedName>
</protein>
<evidence type="ECO:0000313" key="10">
    <source>
        <dbReference type="Proteomes" id="UP000234328"/>
    </source>
</evidence>
<evidence type="ECO:0000256" key="1">
    <source>
        <dbReference type="ARBA" id="ARBA00004162"/>
    </source>
</evidence>
<keyword evidence="5 8" id="KW-1133">Transmembrane helix</keyword>
<dbReference type="GO" id="GO:0015031">
    <property type="term" value="P:protein transport"/>
    <property type="evidence" value="ECO:0007669"/>
    <property type="project" value="UniProtKB-KW"/>
</dbReference>
<dbReference type="EMBL" id="PDNV01000007">
    <property type="protein sequence ID" value="PLC53561.1"/>
    <property type="molecule type" value="Genomic_DNA"/>
</dbReference>
<gene>
    <name evidence="9" type="ORF">CR155_12080</name>
</gene>
<dbReference type="InterPro" id="IPR003400">
    <property type="entry name" value="ExbD"/>
</dbReference>
<evidence type="ECO:0000256" key="7">
    <source>
        <dbReference type="RuleBase" id="RU003879"/>
    </source>
</evidence>
<dbReference type="Pfam" id="PF02472">
    <property type="entry name" value="ExbD"/>
    <property type="match status" value="1"/>
</dbReference>
<keyword evidence="7" id="KW-0813">Transport</keyword>
<evidence type="ECO:0000256" key="5">
    <source>
        <dbReference type="ARBA" id="ARBA00022989"/>
    </source>
</evidence>
<dbReference type="OrthoDB" id="424972at2"/>
<accession>A0A2N4UEX0</accession>
<dbReference type="PANTHER" id="PTHR30558:SF3">
    <property type="entry name" value="BIOPOLYMER TRANSPORT PROTEIN EXBD-RELATED"/>
    <property type="match status" value="1"/>
</dbReference>
<organism evidence="9 10">
    <name type="scientific">Pollutimonas nitritireducens</name>
    <dbReference type="NCBI Taxonomy" id="2045209"/>
    <lineage>
        <taxon>Bacteria</taxon>
        <taxon>Pseudomonadati</taxon>
        <taxon>Pseudomonadota</taxon>
        <taxon>Betaproteobacteria</taxon>
        <taxon>Burkholderiales</taxon>
        <taxon>Alcaligenaceae</taxon>
        <taxon>Pollutimonas</taxon>
    </lineage>
</organism>
<feature type="transmembrane region" description="Helical" evidence="8">
    <location>
        <begin position="16"/>
        <end position="36"/>
    </location>
</feature>
<comment type="subcellular location">
    <subcellularLocation>
        <location evidence="1">Cell membrane</location>
        <topology evidence="1">Single-pass membrane protein</topology>
    </subcellularLocation>
    <subcellularLocation>
        <location evidence="7">Cell membrane</location>
        <topology evidence="7">Single-pass type II membrane protein</topology>
    </subcellularLocation>
</comment>
<dbReference type="Gene3D" id="3.30.420.270">
    <property type="match status" value="1"/>
</dbReference>
<name>A0A2N4UEX0_9BURK</name>
<dbReference type="AlphaFoldDB" id="A0A2N4UEX0"/>
<dbReference type="PANTHER" id="PTHR30558">
    <property type="entry name" value="EXBD MEMBRANE COMPONENT OF PMF-DRIVEN MACROMOLECULE IMPORT SYSTEM"/>
    <property type="match status" value="1"/>
</dbReference>
<sequence>MNFRSRHADDEPEINLIPLIDVLLVILIFLAATTSFTRFNQIKVALPEAHADAVEPDALNIAISQEGLYALNGQLLSDNTTQDLAQALRSSAEDLKEVVLVINADAQTSHESVVRVMEAARIAGISRVNFATQSPP</sequence>
<dbReference type="Proteomes" id="UP000234328">
    <property type="component" value="Unassembled WGS sequence"/>
</dbReference>
<keyword evidence="10" id="KW-1185">Reference proteome</keyword>
<evidence type="ECO:0000256" key="4">
    <source>
        <dbReference type="ARBA" id="ARBA00022692"/>
    </source>
</evidence>
<keyword evidence="4 7" id="KW-0812">Transmembrane</keyword>
<evidence type="ECO:0000256" key="2">
    <source>
        <dbReference type="ARBA" id="ARBA00005811"/>
    </source>
</evidence>
<reference evidence="9 10" key="1">
    <citation type="submission" date="2017-10" db="EMBL/GenBank/DDBJ databases">
        <title>Two draft genome sequences of Pusillimonas sp. strains isolated from a nitrate- and radionuclide-contaminated groundwater in Russia.</title>
        <authorList>
            <person name="Grouzdev D.S."/>
            <person name="Tourova T.P."/>
            <person name="Goeva M.A."/>
            <person name="Babich T.L."/>
            <person name="Sokolova D.S."/>
            <person name="Abdullin R."/>
            <person name="Poltaraus A.B."/>
            <person name="Toshchakov S.V."/>
            <person name="Nazina T.N."/>
        </authorList>
    </citation>
    <scope>NUCLEOTIDE SEQUENCE [LARGE SCALE GENOMIC DNA]</scope>
    <source>
        <strain evidence="9 10">JR1/69-2-13</strain>
    </source>
</reference>